<sequence length="347" mass="36731">MSLPTVTRQYTLSQVGSYKNLVLGEAAIPKLKANDVLVKIHAVSLQFRDLMVTGGTYYATLPPNLVPMSDSAGEIIAVGEDVKDWKVGQRVSANFATDHTHGPPTPASMDTALGGQAHGVLTQYRAFPSHSLIEIPKHFSYEEASTLPCAAVTAYNALLGPVPVKAGDFVLVLGTGGVSIFGLQFAIASGAIVIATSSSDEKLKVAAKLGAKHLINYKKTPNWHEEVLKVTNGLGVHHILEIGGGTLTKSILSSRLGVGQIHIIGGVASSDGNKDLIISLIKGATTLRGILIGSVDQFKDMVSLIEAHPELTKPVVDKVFPFEQAIDAYAYLESQKHVGKIVIKVAA</sequence>
<dbReference type="InterPro" id="IPR052711">
    <property type="entry name" value="Zinc_ADH-like"/>
</dbReference>
<dbReference type="OrthoDB" id="9930022at2759"/>
<dbReference type="SUPFAM" id="SSF50129">
    <property type="entry name" value="GroES-like"/>
    <property type="match status" value="1"/>
</dbReference>
<dbReference type="InterPro" id="IPR011032">
    <property type="entry name" value="GroES-like_sf"/>
</dbReference>
<dbReference type="InterPro" id="IPR036291">
    <property type="entry name" value="NAD(P)-bd_dom_sf"/>
</dbReference>
<dbReference type="AlphaFoldDB" id="A0A0D2KTH8"/>
<dbReference type="CDD" id="cd08276">
    <property type="entry name" value="MDR7"/>
    <property type="match status" value="1"/>
</dbReference>
<organism evidence="2 3">
    <name type="scientific">Hypholoma sublateritium (strain FD-334 SS-4)</name>
    <dbReference type="NCBI Taxonomy" id="945553"/>
    <lineage>
        <taxon>Eukaryota</taxon>
        <taxon>Fungi</taxon>
        <taxon>Dikarya</taxon>
        <taxon>Basidiomycota</taxon>
        <taxon>Agaricomycotina</taxon>
        <taxon>Agaricomycetes</taxon>
        <taxon>Agaricomycetidae</taxon>
        <taxon>Agaricales</taxon>
        <taxon>Agaricineae</taxon>
        <taxon>Strophariaceae</taxon>
        <taxon>Hypholoma</taxon>
    </lineage>
</organism>
<dbReference type="InterPro" id="IPR013154">
    <property type="entry name" value="ADH-like_N"/>
</dbReference>
<dbReference type="PANTHER" id="PTHR45033:SF2">
    <property type="entry name" value="ZINC-TYPE ALCOHOL DEHYDROGENASE-LIKE PROTEIN C1773.06C"/>
    <property type="match status" value="1"/>
</dbReference>
<feature type="domain" description="Enoyl reductase (ER)" evidence="1">
    <location>
        <begin position="16"/>
        <end position="343"/>
    </location>
</feature>
<dbReference type="Gene3D" id="3.90.180.10">
    <property type="entry name" value="Medium-chain alcohol dehydrogenases, catalytic domain"/>
    <property type="match status" value="1"/>
</dbReference>
<dbReference type="Proteomes" id="UP000054270">
    <property type="component" value="Unassembled WGS sequence"/>
</dbReference>
<dbReference type="GO" id="GO:0016491">
    <property type="term" value="F:oxidoreductase activity"/>
    <property type="evidence" value="ECO:0007669"/>
    <property type="project" value="InterPro"/>
</dbReference>
<evidence type="ECO:0000313" key="3">
    <source>
        <dbReference type="Proteomes" id="UP000054270"/>
    </source>
</evidence>
<dbReference type="Pfam" id="PF00107">
    <property type="entry name" value="ADH_zinc_N"/>
    <property type="match status" value="1"/>
</dbReference>
<dbReference type="InterPro" id="IPR013149">
    <property type="entry name" value="ADH-like_C"/>
</dbReference>
<dbReference type="EMBL" id="KN817596">
    <property type="protein sequence ID" value="KJA17932.1"/>
    <property type="molecule type" value="Genomic_DNA"/>
</dbReference>
<name>A0A0D2KTH8_HYPSF</name>
<dbReference type="STRING" id="945553.A0A0D2KTH8"/>
<protein>
    <recommendedName>
        <fullName evidence="1">Enoyl reductase (ER) domain-containing protein</fullName>
    </recommendedName>
</protein>
<gene>
    <name evidence="2" type="ORF">HYPSUDRAFT_90353</name>
</gene>
<dbReference type="Pfam" id="PF08240">
    <property type="entry name" value="ADH_N"/>
    <property type="match status" value="1"/>
</dbReference>
<evidence type="ECO:0000313" key="2">
    <source>
        <dbReference type="EMBL" id="KJA17932.1"/>
    </source>
</evidence>
<keyword evidence="3" id="KW-1185">Reference proteome</keyword>
<dbReference type="OMA" id="CANPSME"/>
<dbReference type="PANTHER" id="PTHR45033">
    <property type="match status" value="1"/>
</dbReference>
<evidence type="ECO:0000259" key="1">
    <source>
        <dbReference type="SMART" id="SM00829"/>
    </source>
</evidence>
<proteinExistence type="predicted"/>
<dbReference type="Gene3D" id="3.40.50.720">
    <property type="entry name" value="NAD(P)-binding Rossmann-like Domain"/>
    <property type="match status" value="1"/>
</dbReference>
<dbReference type="SMART" id="SM00829">
    <property type="entry name" value="PKS_ER"/>
    <property type="match status" value="1"/>
</dbReference>
<reference evidence="3" key="1">
    <citation type="submission" date="2014-04" db="EMBL/GenBank/DDBJ databases">
        <title>Evolutionary Origins and Diversification of the Mycorrhizal Mutualists.</title>
        <authorList>
            <consortium name="DOE Joint Genome Institute"/>
            <consortium name="Mycorrhizal Genomics Consortium"/>
            <person name="Kohler A."/>
            <person name="Kuo A."/>
            <person name="Nagy L.G."/>
            <person name="Floudas D."/>
            <person name="Copeland A."/>
            <person name="Barry K.W."/>
            <person name="Cichocki N."/>
            <person name="Veneault-Fourrey C."/>
            <person name="LaButti K."/>
            <person name="Lindquist E.A."/>
            <person name="Lipzen A."/>
            <person name="Lundell T."/>
            <person name="Morin E."/>
            <person name="Murat C."/>
            <person name="Riley R."/>
            <person name="Ohm R."/>
            <person name="Sun H."/>
            <person name="Tunlid A."/>
            <person name="Henrissat B."/>
            <person name="Grigoriev I.V."/>
            <person name="Hibbett D.S."/>
            <person name="Martin F."/>
        </authorList>
    </citation>
    <scope>NUCLEOTIDE SEQUENCE [LARGE SCALE GENOMIC DNA]</scope>
    <source>
        <strain evidence="3">FD-334 SS-4</strain>
    </source>
</reference>
<dbReference type="SUPFAM" id="SSF51735">
    <property type="entry name" value="NAD(P)-binding Rossmann-fold domains"/>
    <property type="match status" value="1"/>
</dbReference>
<accession>A0A0D2KTH8</accession>
<dbReference type="InterPro" id="IPR020843">
    <property type="entry name" value="ER"/>
</dbReference>